<gene>
    <name evidence="2" type="ORF">DVS81_06160</name>
</gene>
<sequence>MNILNNWKTLELITREGERLVCIEGRVYGSNPRFPSSSHIRTSPLTGHRFESNSMVVMTKRGSEYLLGKPDPAETFAQQRLMRRLSRLSQQAPSAFNELESQLTGYVEGQKDRTAKES</sequence>
<dbReference type="Proteomes" id="UP000253831">
    <property type="component" value="Unassembled WGS sequence"/>
</dbReference>
<evidence type="ECO:0000313" key="2">
    <source>
        <dbReference type="EMBL" id="RDE51504.1"/>
    </source>
</evidence>
<comment type="caution">
    <text evidence="2">The sequence shown here is derived from an EMBL/GenBank/DDBJ whole genome shotgun (WGS) entry which is preliminary data.</text>
</comment>
<evidence type="ECO:0000313" key="3">
    <source>
        <dbReference type="Proteomes" id="UP000253831"/>
    </source>
</evidence>
<reference evidence="2 3" key="1">
    <citation type="submission" date="2018-05" db="EMBL/GenBank/DDBJ databases">
        <title>Integrated omic analyses show evidence that a Ca. Accumulibacter phosphatis strain performs denitrification under micro-aerobic conditions.</title>
        <authorList>
            <person name="Camejo P.Y."/>
            <person name="Katherine M.D."/>
            <person name="Daniel N.R."/>
        </authorList>
    </citation>
    <scope>NUCLEOTIDE SEQUENCE [LARGE SCALE GENOMIC DNA]</scope>
    <source>
        <strain evidence="2">UW-LDO-IC</strain>
    </source>
</reference>
<dbReference type="EMBL" id="QPGA01000007">
    <property type="protein sequence ID" value="RDE51504.1"/>
    <property type="molecule type" value="Genomic_DNA"/>
</dbReference>
<proteinExistence type="predicted"/>
<accession>A0A369XNG5</accession>
<feature type="region of interest" description="Disordered" evidence="1">
    <location>
        <begin position="99"/>
        <end position="118"/>
    </location>
</feature>
<feature type="compositionally biased region" description="Basic and acidic residues" evidence="1">
    <location>
        <begin position="109"/>
        <end position="118"/>
    </location>
</feature>
<dbReference type="AlphaFoldDB" id="A0A369XNG5"/>
<evidence type="ECO:0000256" key="1">
    <source>
        <dbReference type="SAM" id="MobiDB-lite"/>
    </source>
</evidence>
<protein>
    <submittedName>
        <fullName evidence="2">Uncharacterized protein</fullName>
    </submittedName>
</protein>
<name>A0A369XNG5_9PROT</name>
<organism evidence="2 3">
    <name type="scientific">Candidatus Accumulibacter meliphilus</name>
    <dbReference type="NCBI Taxonomy" id="2211374"/>
    <lineage>
        <taxon>Bacteria</taxon>
        <taxon>Pseudomonadati</taxon>
        <taxon>Pseudomonadota</taxon>
        <taxon>Betaproteobacteria</taxon>
        <taxon>Candidatus Accumulibacter</taxon>
    </lineage>
</organism>